<protein>
    <recommendedName>
        <fullName evidence="3">Immunoglobulin C1-set domain-containing protein</fullName>
    </recommendedName>
</protein>
<evidence type="ECO:0000313" key="1">
    <source>
        <dbReference type="EMBL" id="MEQ2159865.1"/>
    </source>
</evidence>
<name>A0ABV0MLB3_9TELE</name>
<dbReference type="Gene3D" id="2.60.40.10">
    <property type="entry name" value="Immunoglobulins"/>
    <property type="match status" value="1"/>
</dbReference>
<sequence length="108" mass="12732">LDQVFSFNLKVLLFCFFSVGKPKVELTYDRMYTVISRVAFTVSKEDDGLPVTCIVDHPAVKDFRARKYLEVQCKHCSFSFHILELHWFKVNTFSFTLTFHGIYHMLEI</sequence>
<accession>A0ABV0MLB3</accession>
<feature type="non-terminal residue" evidence="1">
    <location>
        <position position="1"/>
    </location>
</feature>
<comment type="caution">
    <text evidence="1">The sequence shown here is derived from an EMBL/GenBank/DDBJ whole genome shotgun (WGS) entry which is preliminary data.</text>
</comment>
<dbReference type="EMBL" id="JAHRIO010003662">
    <property type="protein sequence ID" value="MEQ2159865.1"/>
    <property type="molecule type" value="Genomic_DNA"/>
</dbReference>
<reference evidence="1 2" key="1">
    <citation type="submission" date="2021-06" db="EMBL/GenBank/DDBJ databases">
        <authorList>
            <person name="Palmer J.M."/>
        </authorList>
    </citation>
    <scope>NUCLEOTIDE SEQUENCE [LARGE SCALE GENOMIC DNA]</scope>
    <source>
        <strain evidence="1 2">GA_2019</strain>
        <tissue evidence="1">Muscle</tissue>
    </source>
</reference>
<keyword evidence="2" id="KW-1185">Reference proteome</keyword>
<evidence type="ECO:0000313" key="2">
    <source>
        <dbReference type="Proteomes" id="UP001476798"/>
    </source>
</evidence>
<dbReference type="InterPro" id="IPR013783">
    <property type="entry name" value="Ig-like_fold"/>
</dbReference>
<proteinExistence type="predicted"/>
<dbReference type="Proteomes" id="UP001476798">
    <property type="component" value="Unassembled WGS sequence"/>
</dbReference>
<organism evidence="1 2">
    <name type="scientific">Goodea atripinnis</name>
    <dbReference type="NCBI Taxonomy" id="208336"/>
    <lineage>
        <taxon>Eukaryota</taxon>
        <taxon>Metazoa</taxon>
        <taxon>Chordata</taxon>
        <taxon>Craniata</taxon>
        <taxon>Vertebrata</taxon>
        <taxon>Euteleostomi</taxon>
        <taxon>Actinopterygii</taxon>
        <taxon>Neopterygii</taxon>
        <taxon>Teleostei</taxon>
        <taxon>Neoteleostei</taxon>
        <taxon>Acanthomorphata</taxon>
        <taxon>Ovalentaria</taxon>
        <taxon>Atherinomorphae</taxon>
        <taxon>Cyprinodontiformes</taxon>
        <taxon>Goodeidae</taxon>
        <taxon>Goodea</taxon>
    </lineage>
</organism>
<evidence type="ECO:0008006" key="3">
    <source>
        <dbReference type="Google" id="ProtNLM"/>
    </source>
</evidence>
<gene>
    <name evidence="1" type="ORF">GOODEAATRI_027667</name>
</gene>